<evidence type="ECO:0000313" key="3">
    <source>
        <dbReference type="Proteomes" id="UP001621714"/>
    </source>
</evidence>
<feature type="compositionally biased region" description="Pro residues" evidence="1">
    <location>
        <begin position="628"/>
        <end position="637"/>
    </location>
</feature>
<protein>
    <recommendedName>
        <fullName evidence="4">Polyhydroxyalkanoate synthase</fullName>
    </recommendedName>
</protein>
<dbReference type="Proteomes" id="UP001621714">
    <property type="component" value="Unassembled WGS sequence"/>
</dbReference>
<gene>
    <name evidence="2" type="ORF">V6U78_11610</name>
</gene>
<reference evidence="2 3" key="1">
    <citation type="submission" date="2024-02" db="EMBL/GenBank/DDBJ databases">
        <title>Marinospirillum sp. MEB 164 isolated from Lonar lake sediment.</title>
        <authorList>
            <person name="Joshi A."/>
            <person name="Thite S."/>
        </authorList>
    </citation>
    <scope>NUCLEOTIDE SEQUENCE [LARGE SCALE GENOMIC DNA]</scope>
    <source>
        <strain evidence="2 3">MEB164</strain>
    </source>
</reference>
<accession>A0ABW8PZF9</accession>
<evidence type="ECO:0008006" key="4">
    <source>
        <dbReference type="Google" id="ProtNLM"/>
    </source>
</evidence>
<dbReference type="Gene3D" id="3.40.50.1820">
    <property type="entry name" value="alpha/beta hydrolase"/>
    <property type="match status" value="1"/>
</dbReference>
<dbReference type="RefSeq" id="WP_405340987.1">
    <property type="nucleotide sequence ID" value="NZ_JBANFI010000008.1"/>
</dbReference>
<sequence>MFAMSEELIPSLTQWTAEQYAGLLPKRFSADDLDAMLGLTMIDNPDRRPDTKHWLSEYNGLMLKTCFKASQQQAAFWGAWGVPQEAFTFWMKPLVAATEKAVAAGRDPDAVAADNLRIESLYAVRLRRLVTALTKETEASEQEKEEKRDYITRQGRKLSFDRQQCEWACTTPAGQAWLMGQLAAFPLLEHQYHSYGQTRLRAMKKLLRSLLQVIANEPLSELRRNPYRKVSAEGAKLQTDQEYLEDCELRLLALLAHDAFDVRRFALESPYARIGACPWETVAGSELYTVRLRHYPRPEGVKPNGKTLYMASPMINRCELFDLAPGKSVVEGMLALGYDLYMVDYGNPGPEQKHLGLNFYGKTVHDRYLDLVMERHPGQVIEVMAYCMGGTLFMPYLARRVEEAALEGRELKIRQVVLMTTPILFDDEKSGHKPMRDVIRESYDAEIMQTFFGESNLPPQTIEAGMHAIQPGVAFSVAEGFYARANFPGAIDDAAPFLHWLNSGTRFPAKAHREWIERVFIGNEIWEGRYCLPSRFPELDGKPVNMDVLNTADFAIFDYRGQRDPIAPVGSCLTSERWGSTKENIQMTRGGLNRTIEKNIGHIFVVSKKLLTEYLETAADFLQDEPPAHQPQPPKAPAPAAKEPAPETKAAEAAPATTQTASAAQSAQTQSSTPETSPSTSAPQTAAAESPTSAPAKPAQRRTPARKKTTSSRKKPTSR</sequence>
<organism evidence="2 3">
    <name type="scientific">Marinospirillum alkalitolerans</name>
    <dbReference type="NCBI Taxonomy" id="3123374"/>
    <lineage>
        <taxon>Bacteria</taxon>
        <taxon>Pseudomonadati</taxon>
        <taxon>Pseudomonadota</taxon>
        <taxon>Gammaproteobacteria</taxon>
        <taxon>Oceanospirillales</taxon>
        <taxon>Oceanospirillaceae</taxon>
        <taxon>Marinospirillum</taxon>
    </lineage>
</organism>
<dbReference type="InterPro" id="IPR029058">
    <property type="entry name" value="AB_hydrolase_fold"/>
</dbReference>
<dbReference type="EMBL" id="JBANFI010000008">
    <property type="protein sequence ID" value="MFK7161684.1"/>
    <property type="molecule type" value="Genomic_DNA"/>
</dbReference>
<evidence type="ECO:0000256" key="1">
    <source>
        <dbReference type="SAM" id="MobiDB-lite"/>
    </source>
</evidence>
<keyword evidence="3" id="KW-1185">Reference proteome</keyword>
<dbReference type="InterPro" id="IPR051321">
    <property type="entry name" value="PHA/PHB_synthase"/>
</dbReference>
<name>A0ABW8PZF9_9GAMM</name>
<feature type="region of interest" description="Disordered" evidence="1">
    <location>
        <begin position="624"/>
        <end position="719"/>
    </location>
</feature>
<feature type="compositionally biased region" description="Low complexity" evidence="1">
    <location>
        <begin position="651"/>
        <end position="698"/>
    </location>
</feature>
<dbReference type="SUPFAM" id="SSF53474">
    <property type="entry name" value="alpha/beta-Hydrolases"/>
    <property type="match status" value="1"/>
</dbReference>
<dbReference type="PANTHER" id="PTHR36837:SF2">
    <property type="entry name" value="POLY(3-HYDROXYALKANOATE) POLYMERASE SUBUNIT PHAC"/>
    <property type="match status" value="1"/>
</dbReference>
<feature type="compositionally biased region" description="Basic residues" evidence="1">
    <location>
        <begin position="699"/>
        <end position="719"/>
    </location>
</feature>
<evidence type="ECO:0000313" key="2">
    <source>
        <dbReference type="EMBL" id="MFK7161684.1"/>
    </source>
</evidence>
<proteinExistence type="predicted"/>
<comment type="caution">
    <text evidence="2">The sequence shown here is derived from an EMBL/GenBank/DDBJ whole genome shotgun (WGS) entry which is preliminary data.</text>
</comment>
<dbReference type="PANTHER" id="PTHR36837">
    <property type="entry name" value="POLY(3-HYDROXYALKANOATE) POLYMERASE SUBUNIT PHAC"/>
    <property type="match status" value="1"/>
</dbReference>